<evidence type="ECO:0000313" key="2">
    <source>
        <dbReference type="EMBL" id="BBC60864.1"/>
    </source>
</evidence>
<evidence type="ECO:0000256" key="1">
    <source>
        <dbReference type="SAM" id="MobiDB-lite"/>
    </source>
</evidence>
<proteinExistence type="predicted"/>
<organism evidence="2 3">
    <name type="scientific">Melissococcus plutonius</name>
    <dbReference type="NCBI Taxonomy" id="33970"/>
    <lineage>
        <taxon>Bacteria</taxon>
        <taxon>Bacillati</taxon>
        <taxon>Bacillota</taxon>
        <taxon>Bacilli</taxon>
        <taxon>Lactobacillales</taxon>
        <taxon>Enterococcaceae</taxon>
        <taxon>Melissococcus</taxon>
    </lineage>
</organism>
<gene>
    <name evidence="2" type="ORF">DAT561_0747</name>
</gene>
<protein>
    <submittedName>
        <fullName evidence="2">Uncharacterized protein</fullName>
    </submittedName>
</protein>
<dbReference type="EMBL" id="AP018492">
    <property type="protein sequence ID" value="BBC60864.1"/>
    <property type="molecule type" value="Genomic_DNA"/>
</dbReference>
<feature type="compositionally biased region" description="Basic and acidic residues" evidence="1">
    <location>
        <begin position="235"/>
        <end position="247"/>
    </location>
</feature>
<feature type="region of interest" description="Disordered" evidence="1">
    <location>
        <begin position="235"/>
        <end position="264"/>
    </location>
</feature>
<name>A0A2Z5Y252_9ENTE</name>
<accession>A0A2Z5Y252</accession>
<dbReference type="GeneID" id="57043300"/>
<reference evidence="2 3" key="1">
    <citation type="submission" date="2018-01" db="EMBL/GenBank/DDBJ databases">
        <title>Whole genome sequence of Melissococcus plutonius DAT561.</title>
        <authorList>
            <person name="Okumura K."/>
            <person name="Takamatsu D."/>
            <person name="Okura M."/>
        </authorList>
    </citation>
    <scope>NUCLEOTIDE SEQUENCE [LARGE SCALE GENOMIC DNA]</scope>
    <source>
        <strain evidence="2 3">DAT561</strain>
    </source>
</reference>
<feature type="compositionally biased region" description="Basic and acidic residues" evidence="1">
    <location>
        <begin position="73"/>
        <end position="89"/>
    </location>
</feature>
<feature type="region of interest" description="Disordered" evidence="1">
    <location>
        <begin position="42"/>
        <end position="94"/>
    </location>
</feature>
<dbReference type="RefSeq" id="WP_015694842.1">
    <property type="nucleotide sequence ID" value="NZ_AP018492.1"/>
</dbReference>
<feature type="compositionally biased region" description="Basic and acidic residues" evidence="1">
    <location>
        <begin position="255"/>
        <end position="264"/>
    </location>
</feature>
<dbReference type="AlphaFoldDB" id="A0A2Z5Y252"/>
<evidence type="ECO:0000313" key="3">
    <source>
        <dbReference type="Proteomes" id="UP000269226"/>
    </source>
</evidence>
<sequence length="294" mass="34065">MSNATQVKRKHFRFPAYSDELGVKLPISSERVLFQDEPLITDGPAFGLSPLSSKNVAEKKKNSSSMPIGGNHPKKDQKQEHLTKHKSDLPDYLGKNSFTTSEHFQKKSLFKDVRQKNQYNFPSSKIKQKDSLYDEHPFFVPTYTPASLIQENEQEKAEMTNDTLMAAMKKEQSTYLLFEEAGNFNVKQHENESVVKKFNRTSKMPEISVTRRQYQQIRPDIERFGHHSDYSLPRSRKELKTAKDKAKNQTAYSKKMSELEEKAAEEKKHVLDKSLEGMIEDSNLEMKENKYFDS</sequence>
<dbReference type="Proteomes" id="UP000269226">
    <property type="component" value="Chromosome"/>
</dbReference>